<accession>A0A378WQL8</accession>
<proteinExistence type="predicted"/>
<dbReference type="EMBL" id="UGRU01000001">
    <property type="protein sequence ID" value="SUA43640.1"/>
    <property type="molecule type" value="Genomic_DNA"/>
</dbReference>
<evidence type="ECO:0000313" key="1">
    <source>
        <dbReference type="EMBL" id="SUA43640.1"/>
    </source>
</evidence>
<protein>
    <submittedName>
        <fullName evidence="1">Uncharacterized protein</fullName>
    </submittedName>
</protein>
<evidence type="ECO:0000313" key="2">
    <source>
        <dbReference type="Proteomes" id="UP000255082"/>
    </source>
</evidence>
<name>A0A378WQL8_9NOCA</name>
<gene>
    <name evidence="1" type="ORF">NCTC13184_03009</name>
</gene>
<dbReference type="Proteomes" id="UP000255082">
    <property type="component" value="Unassembled WGS sequence"/>
</dbReference>
<dbReference type="RefSeq" id="WP_062965015.1">
    <property type="nucleotide sequence ID" value="NZ_JAJFOE010000001.1"/>
</dbReference>
<dbReference type="AlphaFoldDB" id="A0A378WQL8"/>
<dbReference type="OrthoDB" id="4567843at2"/>
<organism evidence="1 2">
    <name type="scientific">Nocardia africana</name>
    <dbReference type="NCBI Taxonomy" id="134964"/>
    <lineage>
        <taxon>Bacteria</taxon>
        <taxon>Bacillati</taxon>
        <taxon>Actinomycetota</taxon>
        <taxon>Actinomycetes</taxon>
        <taxon>Mycobacteriales</taxon>
        <taxon>Nocardiaceae</taxon>
        <taxon>Nocardia</taxon>
    </lineage>
</organism>
<reference evidence="1 2" key="1">
    <citation type="submission" date="2018-06" db="EMBL/GenBank/DDBJ databases">
        <authorList>
            <consortium name="Pathogen Informatics"/>
            <person name="Doyle S."/>
        </authorList>
    </citation>
    <scope>NUCLEOTIDE SEQUENCE [LARGE SCALE GENOMIC DNA]</scope>
    <source>
        <strain evidence="1 2">NCTC13184</strain>
    </source>
</reference>
<sequence>MFTMEVATKYVIGLVESTGCARASDFDVPRIVDTLYALAEDWDFDAIDRATFWAVVAGNTR</sequence>